<accession>A0A0C3P6P8</accession>
<name>A0A0C3P6P8_PISTI</name>
<proteinExistence type="predicted"/>
<feature type="non-terminal residue" evidence="1">
    <location>
        <position position="54"/>
    </location>
</feature>
<dbReference type="EMBL" id="KN831977">
    <property type="protein sequence ID" value="KIO03251.1"/>
    <property type="molecule type" value="Genomic_DNA"/>
</dbReference>
<gene>
    <name evidence="1" type="ORF">M404DRAFT_1001533</name>
</gene>
<evidence type="ECO:0000313" key="1">
    <source>
        <dbReference type="EMBL" id="KIO03251.1"/>
    </source>
</evidence>
<evidence type="ECO:0000313" key="2">
    <source>
        <dbReference type="Proteomes" id="UP000054217"/>
    </source>
</evidence>
<dbReference type="AlphaFoldDB" id="A0A0C3P6P8"/>
<protein>
    <submittedName>
        <fullName evidence="1">Uncharacterized protein</fullName>
    </submittedName>
</protein>
<reference evidence="1 2" key="1">
    <citation type="submission" date="2014-04" db="EMBL/GenBank/DDBJ databases">
        <authorList>
            <consortium name="DOE Joint Genome Institute"/>
            <person name="Kuo A."/>
            <person name="Kohler A."/>
            <person name="Costa M.D."/>
            <person name="Nagy L.G."/>
            <person name="Floudas D."/>
            <person name="Copeland A."/>
            <person name="Barry K.W."/>
            <person name="Cichocki N."/>
            <person name="Veneault-Fourrey C."/>
            <person name="LaButti K."/>
            <person name="Lindquist E.A."/>
            <person name="Lipzen A."/>
            <person name="Lundell T."/>
            <person name="Morin E."/>
            <person name="Murat C."/>
            <person name="Sun H."/>
            <person name="Tunlid A."/>
            <person name="Henrissat B."/>
            <person name="Grigoriev I.V."/>
            <person name="Hibbett D.S."/>
            <person name="Martin F."/>
            <person name="Nordberg H.P."/>
            <person name="Cantor M.N."/>
            <person name="Hua S.X."/>
        </authorList>
    </citation>
    <scope>NUCLEOTIDE SEQUENCE [LARGE SCALE GENOMIC DNA]</scope>
    <source>
        <strain evidence="1 2">Marx 270</strain>
    </source>
</reference>
<dbReference type="Proteomes" id="UP000054217">
    <property type="component" value="Unassembled WGS sequence"/>
</dbReference>
<dbReference type="HOGENOM" id="CLU_3056135_0_0_1"/>
<dbReference type="InParanoid" id="A0A0C3P6P8"/>
<organism evidence="1 2">
    <name type="scientific">Pisolithus tinctorius Marx 270</name>
    <dbReference type="NCBI Taxonomy" id="870435"/>
    <lineage>
        <taxon>Eukaryota</taxon>
        <taxon>Fungi</taxon>
        <taxon>Dikarya</taxon>
        <taxon>Basidiomycota</taxon>
        <taxon>Agaricomycotina</taxon>
        <taxon>Agaricomycetes</taxon>
        <taxon>Agaricomycetidae</taxon>
        <taxon>Boletales</taxon>
        <taxon>Sclerodermatineae</taxon>
        <taxon>Pisolithaceae</taxon>
        <taxon>Pisolithus</taxon>
    </lineage>
</organism>
<reference evidence="2" key="2">
    <citation type="submission" date="2015-01" db="EMBL/GenBank/DDBJ databases">
        <title>Evolutionary Origins and Diversification of the Mycorrhizal Mutualists.</title>
        <authorList>
            <consortium name="DOE Joint Genome Institute"/>
            <consortium name="Mycorrhizal Genomics Consortium"/>
            <person name="Kohler A."/>
            <person name="Kuo A."/>
            <person name="Nagy L.G."/>
            <person name="Floudas D."/>
            <person name="Copeland A."/>
            <person name="Barry K.W."/>
            <person name="Cichocki N."/>
            <person name="Veneault-Fourrey C."/>
            <person name="LaButti K."/>
            <person name="Lindquist E.A."/>
            <person name="Lipzen A."/>
            <person name="Lundell T."/>
            <person name="Morin E."/>
            <person name="Murat C."/>
            <person name="Riley R."/>
            <person name="Ohm R."/>
            <person name="Sun H."/>
            <person name="Tunlid A."/>
            <person name="Henrissat B."/>
            <person name="Grigoriev I.V."/>
            <person name="Hibbett D.S."/>
            <person name="Martin F."/>
        </authorList>
    </citation>
    <scope>NUCLEOTIDE SEQUENCE [LARGE SCALE GENOMIC DNA]</scope>
    <source>
        <strain evidence="2">Marx 270</strain>
    </source>
</reference>
<keyword evidence="2" id="KW-1185">Reference proteome</keyword>
<sequence>MATPHGVALTMSSVVDSRMRREDRGHSIAAPYSLPMCSCLPFYGFKTTFKRYVS</sequence>